<comment type="function">
    <text evidence="6 9">Catalyzes cyclization of the linear tetrapyrrole, hydroxymethylbilane, to the macrocyclic uroporphyrinogen III.</text>
</comment>
<feature type="domain" description="Tetrapyrrole biosynthesis uroporphyrinogen III synthase" evidence="10">
    <location>
        <begin position="14"/>
        <end position="242"/>
    </location>
</feature>
<dbReference type="InterPro" id="IPR036108">
    <property type="entry name" value="4pyrrol_syn_uPrphyn_synt_sf"/>
</dbReference>
<evidence type="ECO:0000313" key="11">
    <source>
        <dbReference type="EMBL" id="MCT8972358.1"/>
    </source>
</evidence>
<dbReference type="RefSeq" id="WP_261615920.1">
    <property type="nucleotide sequence ID" value="NZ_JALIDZ010000004.1"/>
</dbReference>
<keyword evidence="5 9" id="KW-0627">Porphyrin biosynthesis</keyword>
<reference evidence="11 12" key="1">
    <citation type="submission" date="2022-04" db="EMBL/GenBank/DDBJ databases">
        <authorList>
            <person name="Ye Y.-Q."/>
            <person name="Du Z.-J."/>
        </authorList>
    </citation>
    <scope>NUCLEOTIDE SEQUENCE [LARGE SCALE GENOMIC DNA]</scope>
    <source>
        <strain evidence="11 12">A6E488</strain>
    </source>
</reference>
<comment type="catalytic activity">
    <reaction evidence="8 9">
        <text>hydroxymethylbilane = uroporphyrinogen III + H2O</text>
        <dbReference type="Rhea" id="RHEA:18965"/>
        <dbReference type="ChEBI" id="CHEBI:15377"/>
        <dbReference type="ChEBI" id="CHEBI:57308"/>
        <dbReference type="ChEBI" id="CHEBI:57845"/>
        <dbReference type="EC" id="4.2.1.75"/>
    </reaction>
</comment>
<evidence type="ECO:0000256" key="8">
    <source>
        <dbReference type="ARBA" id="ARBA00048617"/>
    </source>
</evidence>
<dbReference type="GO" id="GO:0006782">
    <property type="term" value="P:protoporphyrinogen IX biosynthetic process"/>
    <property type="evidence" value="ECO:0007669"/>
    <property type="project" value="UniProtKB-UniRule"/>
</dbReference>
<dbReference type="InterPro" id="IPR039793">
    <property type="entry name" value="UROS/Hem4"/>
</dbReference>
<dbReference type="CDD" id="cd06578">
    <property type="entry name" value="HemD"/>
    <property type="match status" value="1"/>
</dbReference>
<dbReference type="EC" id="4.2.1.75" evidence="3 9"/>
<evidence type="ECO:0000256" key="9">
    <source>
        <dbReference type="RuleBase" id="RU366031"/>
    </source>
</evidence>
<evidence type="ECO:0000256" key="6">
    <source>
        <dbReference type="ARBA" id="ARBA00037589"/>
    </source>
</evidence>
<organism evidence="11 12">
    <name type="scientific">Microbaculum marinisediminis</name>
    <dbReference type="NCBI Taxonomy" id="2931392"/>
    <lineage>
        <taxon>Bacteria</taxon>
        <taxon>Pseudomonadati</taxon>
        <taxon>Pseudomonadota</taxon>
        <taxon>Alphaproteobacteria</taxon>
        <taxon>Hyphomicrobiales</taxon>
        <taxon>Tepidamorphaceae</taxon>
        <taxon>Microbaculum</taxon>
    </lineage>
</organism>
<dbReference type="GO" id="GO:0006780">
    <property type="term" value="P:uroporphyrinogen III biosynthetic process"/>
    <property type="evidence" value="ECO:0007669"/>
    <property type="project" value="UniProtKB-UniRule"/>
</dbReference>
<accession>A0AAW5R111</accession>
<dbReference type="PANTHER" id="PTHR38042:SF1">
    <property type="entry name" value="UROPORPHYRINOGEN-III SYNTHASE, CHLOROPLASTIC"/>
    <property type="match status" value="1"/>
</dbReference>
<evidence type="ECO:0000256" key="3">
    <source>
        <dbReference type="ARBA" id="ARBA00013109"/>
    </source>
</evidence>
<dbReference type="EMBL" id="JALIDZ010000004">
    <property type="protein sequence ID" value="MCT8972358.1"/>
    <property type="molecule type" value="Genomic_DNA"/>
</dbReference>
<evidence type="ECO:0000256" key="1">
    <source>
        <dbReference type="ARBA" id="ARBA00004772"/>
    </source>
</evidence>
<proteinExistence type="inferred from homology"/>
<evidence type="ECO:0000259" key="10">
    <source>
        <dbReference type="Pfam" id="PF02602"/>
    </source>
</evidence>
<keyword evidence="4 9" id="KW-0456">Lyase</keyword>
<gene>
    <name evidence="11" type="ORF">MUB46_10870</name>
</gene>
<dbReference type="Pfam" id="PF02602">
    <property type="entry name" value="HEM4"/>
    <property type="match status" value="1"/>
</dbReference>
<evidence type="ECO:0000256" key="2">
    <source>
        <dbReference type="ARBA" id="ARBA00008133"/>
    </source>
</evidence>
<comment type="pathway">
    <text evidence="1 9">Porphyrin-containing compound metabolism; protoporphyrin-IX biosynthesis; coproporphyrinogen-III from 5-aminolevulinate: step 3/4.</text>
</comment>
<dbReference type="Proteomes" id="UP001320898">
    <property type="component" value="Unassembled WGS sequence"/>
</dbReference>
<dbReference type="Gene3D" id="3.40.50.10090">
    <property type="match status" value="2"/>
</dbReference>
<dbReference type="SUPFAM" id="SSF69618">
    <property type="entry name" value="HemD-like"/>
    <property type="match status" value="1"/>
</dbReference>
<evidence type="ECO:0000256" key="4">
    <source>
        <dbReference type="ARBA" id="ARBA00023239"/>
    </source>
</evidence>
<name>A0AAW5R111_9HYPH</name>
<keyword evidence="12" id="KW-1185">Reference proteome</keyword>
<protein>
    <recommendedName>
        <fullName evidence="7 9">Uroporphyrinogen-III synthase</fullName>
        <ecNumber evidence="3 9">4.2.1.75</ecNumber>
    </recommendedName>
</protein>
<dbReference type="PANTHER" id="PTHR38042">
    <property type="entry name" value="UROPORPHYRINOGEN-III SYNTHASE, CHLOROPLASTIC"/>
    <property type="match status" value="1"/>
</dbReference>
<evidence type="ECO:0000313" key="12">
    <source>
        <dbReference type="Proteomes" id="UP001320898"/>
    </source>
</evidence>
<dbReference type="GO" id="GO:0004852">
    <property type="term" value="F:uroporphyrinogen-III synthase activity"/>
    <property type="evidence" value="ECO:0007669"/>
    <property type="project" value="UniProtKB-UniRule"/>
</dbReference>
<evidence type="ECO:0000256" key="7">
    <source>
        <dbReference type="ARBA" id="ARBA00040167"/>
    </source>
</evidence>
<evidence type="ECO:0000256" key="5">
    <source>
        <dbReference type="ARBA" id="ARBA00023244"/>
    </source>
</evidence>
<comment type="caution">
    <text evidence="11">The sequence shown here is derived from an EMBL/GenBank/DDBJ whole genome shotgun (WGS) entry which is preliminary data.</text>
</comment>
<dbReference type="InterPro" id="IPR003754">
    <property type="entry name" value="4pyrrol_synth_uPrphyn_synth"/>
</dbReference>
<comment type="similarity">
    <text evidence="2 9">Belongs to the uroporphyrinogen-III synthase family.</text>
</comment>
<sequence length="253" mass="26448">MTVLVTRPAGDSEKTVARLAERGIAAIAAPVMAIRPLPDIALAEIALPEKADPATCRALIVTSANAIRTLAGRPELAALAAVPLYAVGDHTAETARQAGFTDVRSAAGDVHDLARLLRAEIRPGEGRLVHLSGREVAGDLAGELAAAGYETERRIVYETVAADALPAAARDALEGAEITAVLLYSPRSAETFGALARNAGLGDYLARVAAVVISENVAEKARAFGFGHIFVAERPDESALIAALERFLKQSIR</sequence>
<dbReference type="AlphaFoldDB" id="A0AAW5R111"/>